<feature type="domain" description="Fibronectin type III-like" evidence="4">
    <location>
        <begin position="621"/>
        <end position="690"/>
    </location>
</feature>
<dbReference type="InterPro" id="IPR017853">
    <property type="entry name" value="GH"/>
</dbReference>
<comment type="similarity">
    <text evidence="1">Belongs to the glycosyl hydrolase 3 family.</text>
</comment>
<dbReference type="Gene3D" id="3.40.50.1700">
    <property type="entry name" value="Glycoside hydrolase family 3 C-terminal domain"/>
    <property type="match status" value="1"/>
</dbReference>
<dbReference type="Gene3D" id="2.60.40.10">
    <property type="entry name" value="Immunoglobulins"/>
    <property type="match status" value="1"/>
</dbReference>
<protein>
    <submittedName>
        <fullName evidence="5">Glycoside hydrolase family 3 C-terminal domain-containing protein</fullName>
    </submittedName>
</protein>
<dbReference type="Pfam" id="PF14310">
    <property type="entry name" value="Fn3-like"/>
    <property type="match status" value="1"/>
</dbReference>
<dbReference type="SMART" id="SM01217">
    <property type="entry name" value="Fn3_like"/>
    <property type="match status" value="1"/>
</dbReference>
<dbReference type="Pfam" id="PF00933">
    <property type="entry name" value="Glyco_hydro_3"/>
    <property type="match status" value="1"/>
</dbReference>
<dbReference type="InterPro" id="IPR026891">
    <property type="entry name" value="Fn3-like"/>
</dbReference>
<reference evidence="6" key="1">
    <citation type="journal article" date="2019" name="Int. J. Syst. Evol. Microbiol.">
        <title>The Global Catalogue of Microorganisms (GCM) 10K type strain sequencing project: providing services to taxonomists for standard genome sequencing and annotation.</title>
        <authorList>
            <consortium name="The Broad Institute Genomics Platform"/>
            <consortium name="The Broad Institute Genome Sequencing Center for Infectious Disease"/>
            <person name="Wu L."/>
            <person name="Ma J."/>
        </authorList>
    </citation>
    <scope>NUCLEOTIDE SEQUENCE [LARGE SCALE GENOMIC DNA]</scope>
    <source>
        <strain evidence="6">CCM 8951</strain>
    </source>
</reference>
<proteinExistence type="inferred from homology"/>
<keyword evidence="2" id="KW-0732">Signal</keyword>
<sequence length="710" mass="77587">MSAIRMSREEARQQATRLVEQMSLDEKIGQLEYDAQSIERLNVPEYNYWNEALHGVARAGTATVFPQSIGLAAMFDPEMQQKIGDVVSTEARAKHNEYARHGDRDIYKGLTFWSPNVNIFRDPRWGRGHETYGEDPYLTATTGVAYIKGLQGDEKYLKLAACAKHFAVHSGPEGIRHGFNVDPTPKDLAETYLPAFKAAVQQGHVESVMAAYNAVDGVPAPLNTTLLQKTLREEWHFEGHVVSDYGAEEDVKLYHHFTKSDAETIALAIKAGCDLCAGHLVQYLRQALAENLITETAIDGAVTRLLTTRVLLGLGATDDKYDQIPFEDNDSATNHELALQATYKSFVLLKNNGILPLKSADLKSIAVIGPTADSTVVLQGNYAGTASNNVTILAGIRQAATKSQIRVNYSEGCHLFKDRVEPLAKADDRESEAVIAAEHSDVVVLCLGLDSTIEGEQGDAGNAYAAGDKTDLRLPGRQQHLLEQLLALNKPVILLITAGSALTFNSEETNDNLAAIMDVWYPGALGGQAVADVLFGKMSPSGKLPITFYQTTEELPDFTDYAMKNRTYRYMPNEALYPFGYGLTYSSVELANAQVSDVDASLAHANVDVQITNTGKFDVEEVVQVYSQAVDCVDATPNPKLAGFKRVKLAVGETKQVTLPLTTYAFEVVNDAGEIYVPDGKFILTVGVGQGDRRTERLTGVKALQVEVNR</sequence>
<evidence type="ECO:0000313" key="5">
    <source>
        <dbReference type="EMBL" id="MFD1465908.1"/>
    </source>
</evidence>
<evidence type="ECO:0000313" key="6">
    <source>
        <dbReference type="Proteomes" id="UP001597244"/>
    </source>
</evidence>
<dbReference type="Proteomes" id="UP001597244">
    <property type="component" value="Unassembled WGS sequence"/>
</dbReference>
<accession>A0ABW4DQB7</accession>
<dbReference type="InterPro" id="IPR044993">
    <property type="entry name" value="BXL"/>
</dbReference>
<keyword evidence="3 5" id="KW-0378">Hydrolase</keyword>
<evidence type="ECO:0000256" key="3">
    <source>
        <dbReference type="ARBA" id="ARBA00022801"/>
    </source>
</evidence>
<keyword evidence="6" id="KW-1185">Reference proteome</keyword>
<dbReference type="Gene3D" id="3.20.20.300">
    <property type="entry name" value="Glycoside hydrolase, family 3, N-terminal domain"/>
    <property type="match status" value="1"/>
</dbReference>
<dbReference type="PANTHER" id="PTHR42721:SF3">
    <property type="entry name" value="BETA-D-XYLOSIDASE 5-RELATED"/>
    <property type="match status" value="1"/>
</dbReference>
<organism evidence="5 6">
    <name type="scientific">Lapidilactobacillus mulanensis</name>
    <dbReference type="NCBI Taxonomy" id="2485999"/>
    <lineage>
        <taxon>Bacteria</taxon>
        <taxon>Bacillati</taxon>
        <taxon>Bacillota</taxon>
        <taxon>Bacilli</taxon>
        <taxon>Lactobacillales</taxon>
        <taxon>Lactobacillaceae</taxon>
        <taxon>Lapidilactobacillus</taxon>
    </lineage>
</organism>
<dbReference type="RefSeq" id="WP_125578514.1">
    <property type="nucleotide sequence ID" value="NZ_JBHTOF010000089.1"/>
</dbReference>
<dbReference type="InterPro" id="IPR002772">
    <property type="entry name" value="Glyco_hydro_3_C"/>
</dbReference>
<dbReference type="InterPro" id="IPR013783">
    <property type="entry name" value="Ig-like_fold"/>
</dbReference>
<dbReference type="InterPro" id="IPR036881">
    <property type="entry name" value="Glyco_hydro_3_C_sf"/>
</dbReference>
<gene>
    <name evidence="5" type="ORF">ACFQ4L_07525</name>
</gene>
<dbReference type="EMBL" id="JBHTOF010000089">
    <property type="protein sequence ID" value="MFD1465908.1"/>
    <property type="molecule type" value="Genomic_DNA"/>
</dbReference>
<evidence type="ECO:0000259" key="4">
    <source>
        <dbReference type="SMART" id="SM01217"/>
    </source>
</evidence>
<dbReference type="PANTHER" id="PTHR42721">
    <property type="entry name" value="SUGAR HYDROLASE-RELATED"/>
    <property type="match status" value="1"/>
</dbReference>
<evidence type="ECO:0000256" key="1">
    <source>
        <dbReference type="ARBA" id="ARBA00005336"/>
    </source>
</evidence>
<dbReference type="Pfam" id="PF01915">
    <property type="entry name" value="Glyco_hydro_3_C"/>
    <property type="match status" value="1"/>
</dbReference>
<dbReference type="GO" id="GO:0016787">
    <property type="term" value="F:hydrolase activity"/>
    <property type="evidence" value="ECO:0007669"/>
    <property type="project" value="UniProtKB-KW"/>
</dbReference>
<evidence type="ECO:0000256" key="2">
    <source>
        <dbReference type="ARBA" id="ARBA00022729"/>
    </source>
</evidence>
<name>A0ABW4DQB7_9LACO</name>
<dbReference type="SUPFAM" id="SSF51445">
    <property type="entry name" value="(Trans)glycosidases"/>
    <property type="match status" value="1"/>
</dbReference>
<dbReference type="InterPro" id="IPR001764">
    <property type="entry name" value="Glyco_hydro_3_N"/>
</dbReference>
<dbReference type="InterPro" id="IPR036962">
    <property type="entry name" value="Glyco_hydro_3_N_sf"/>
</dbReference>
<comment type="caution">
    <text evidence="5">The sequence shown here is derived from an EMBL/GenBank/DDBJ whole genome shotgun (WGS) entry which is preliminary data.</text>
</comment>
<dbReference type="SUPFAM" id="SSF52279">
    <property type="entry name" value="Beta-D-glucan exohydrolase, C-terminal domain"/>
    <property type="match status" value="1"/>
</dbReference>
<dbReference type="PRINTS" id="PR00133">
    <property type="entry name" value="GLHYDRLASE3"/>
</dbReference>